<reference evidence="1" key="1">
    <citation type="submission" date="2020-02" db="EMBL/GenBank/DDBJ databases">
        <authorList>
            <person name="Meier V. D."/>
        </authorList>
    </citation>
    <scope>NUCLEOTIDE SEQUENCE</scope>
    <source>
        <strain evidence="1">AVDCRST_MAG84</strain>
    </source>
</reference>
<sequence>MNKSNRRIDQLIEIALDCGFGNEDAKDFGKLTKTATWEAMLETYGIPFPVDNSSVDTANTEESDG</sequence>
<gene>
    <name evidence="1" type="ORF">AVDCRST_MAG84-2110</name>
</gene>
<dbReference type="EMBL" id="CADCTZ010000354">
    <property type="protein sequence ID" value="CAA9335597.1"/>
    <property type="molecule type" value="Genomic_DNA"/>
</dbReference>
<protein>
    <submittedName>
        <fullName evidence="1">Uncharacterized protein</fullName>
    </submittedName>
</protein>
<evidence type="ECO:0000313" key="1">
    <source>
        <dbReference type="EMBL" id="CAA9335597.1"/>
    </source>
</evidence>
<dbReference type="AlphaFoldDB" id="A0A6J4LJX4"/>
<organism evidence="1">
    <name type="scientific">uncultured Microcoleus sp</name>
    <dbReference type="NCBI Taxonomy" id="259945"/>
    <lineage>
        <taxon>Bacteria</taxon>
        <taxon>Bacillati</taxon>
        <taxon>Cyanobacteriota</taxon>
        <taxon>Cyanophyceae</taxon>
        <taxon>Oscillatoriophycideae</taxon>
        <taxon>Oscillatoriales</taxon>
        <taxon>Microcoleaceae</taxon>
        <taxon>Microcoleus</taxon>
        <taxon>environmental samples</taxon>
    </lineage>
</organism>
<proteinExistence type="predicted"/>
<name>A0A6J4LJX4_9CYAN</name>
<accession>A0A6J4LJX4</accession>